<protein>
    <submittedName>
        <fullName evidence="3">Transcriptional regulator</fullName>
    </submittedName>
</protein>
<dbReference type="InterPro" id="IPR001387">
    <property type="entry name" value="Cro/C1-type_HTH"/>
</dbReference>
<dbReference type="RefSeq" id="WP_044854571.1">
    <property type="nucleotide sequence ID" value="NZ_CP016174.1"/>
</dbReference>
<dbReference type="eggNOG" id="COG1396">
    <property type="taxonomic scope" value="Bacteria"/>
</dbReference>
<organism evidence="3 4">
    <name type="scientific">Amycolatopsis orientalis</name>
    <name type="common">Nocardia orientalis</name>
    <dbReference type="NCBI Taxonomy" id="31958"/>
    <lineage>
        <taxon>Bacteria</taxon>
        <taxon>Bacillati</taxon>
        <taxon>Actinomycetota</taxon>
        <taxon>Actinomycetes</taxon>
        <taxon>Pseudonocardiales</taxon>
        <taxon>Pseudonocardiaceae</taxon>
        <taxon>Amycolatopsis</taxon>
    </lineage>
</organism>
<evidence type="ECO:0000313" key="4">
    <source>
        <dbReference type="Proteomes" id="UP000093695"/>
    </source>
</evidence>
<dbReference type="PROSITE" id="PS50943">
    <property type="entry name" value="HTH_CROC1"/>
    <property type="match status" value="1"/>
</dbReference>
<dbReference type="Pfam" id="PF13560">
    <property type="entry name" value="HTH_31"/>
    <property type="match status" value="1"/>
</dbReference>
<dbReference type="STRING" id="31958.SD37_36265"/>
<dbReference type="CDD" id="cd00093">
    <property type="entry name" value="HTH_XRE"/>
    <property type="match status" value="1"/>
</dbReference>
<dbReference type="PANTHER" id="PTHR46797">
    <property type="entry name" value="HTH-TYPE TRANSCRIPTIONAL REGULATOR"/>
    <property type="match status" value="1"/>
</dbReference>
<keyword evidence="4" id="KW-1185">Reference proteome</keyword>
<feature type="domain" description="HTH cro/C1-type" evidence="2">
    <location>
        <begin position="14"/>
        <end position="69"/>
    </location>
</feature>
<dbReference type="GO" id="GO:0005829">
    <property type="term" value="C:cytosol"/>
    <property type="evidence" value="ECO:0007669"/>
    <property type="project" value="TreeGrafter"/>
</dbReference>
<accession>A0A193C7T8</accession>
<dbReference type="PANTHER" id="PTHR46797:SF1">
    <property type="entry name" value="METHYLPHOSPHONATE SYNTHASE"/>
    <property type="match status" value="1"/>
</dbReference>
<name>A0A193C7T8_AMYOR</name>
<gene>
    <name evidence="3" type="ORF">SD37_36265</name>
</gene>
<dbReference type="KEGG" id="aori:SD37_36265"/>
<dbReference type="AlphaFoldDB" id="A0A193C7T8"/>
<dbReference type="InterPro" id="IPR050807">
    <property type="entry name" value="TransReg_Diox_bact_type"/>
</dbReference>
<dbReference type="GO" id="GO:0003677">
    <property type="term" value="F:DNA binding"/>
    <property type="evidence" value="ECO:0007669"/>
    <property type="project" value="UniProtKB-KW"/>
</dbReference>
<dbReference type="EMBL" id="CP016174">
    <property type="protein sequence ID" value="ANN20509.1"/>
    <property type="molecule type" value="Genomic_DNA"/>
</dbReference>
<reference evidence="3 4" key="1">
    <citation type="journal article" date="2015" name="Genome Announc.">
        <title>Draft Genome Sequence of Norvancomycin-Producing Strain Amycolatopsis orientalis CPCC200066.</title>
        <authorList>
            <person name="Lei X."/>
            <person name="Yuan F."/>
            <person name="Shi Y."/>
            <person name="Li X."/>
            <person name="Wang L."/>
            <person name="Hong B."/>
        </authorList>
    </citation>
    <scope>NUCLEOTIDE SEQUENCE [LARGE SCALE GENOMIC DNA]</scope>
    <source>
        <strain evidence="3 4">B-37</strain>
    </source>
</reference>
<dbReference type="Gene3D" id="1.10.260.40">
    <property type="entry name" value="lambda repressor-like DNA-binding domains"/>
    <property type="match status" value="1"/>
</dbReference>
<dbReference type="Proteomes" id="UP000093695">
    <property type="component" value="Chromosome"/>
</dbReference>
<proteinExistence type="predicted"/>
<keyword evidence="1" id="KW-0238">DNA-binding</keyword>
<dbReference type="GO" id="GO:0003700">
    <property type="term" value="F:DNA-binding transcription factor activity"/>
    <property type="evidence" value="ECO:0007669"/>
    <property type="project" value="TreeGrafter"/>
</dbReference>
<dbReference type="SUPFAM" id="SSF47413">
    <property type="entry name" value="lambda repressor-like DNA-binding domains"/>
    <property type="match status" value="1"/>
</dbReference>
<evidence type="ECO:0000256" key="1">
    <source>
        <dbReference type="ARBA" id="ARBA00023125"/>
    </source>
</evidence>
<evidence type="ECO:0000313" key="3">
    <source>
        <dbReference type="EMBL" id="ANN20509.1"/>
    </source>
</evidence>
<dbReference type="SMART" id="SM00530">
    <property type="entry name" value="HTH_XRE"/>
    <property type="match status" value="1"/>
</dbReference>
<evidence type="ECO:0000259" key="2">
    <source>
        <dbReference type="PROSITE" id="PS50943"/>
    </source>
</evidence>
<sequence>MRGAGDQLSIGERIAFYRRRRGLSQAVLADLVGRTEDWLSKIERGEREIRRLDVLADVARGLRVTLGDLLGEPVLMEDEDKNDDVPAIRDALMAPRRLSRTLFSSAMSPEYIDPAPVARLVEGAWSSYQKGDLGRVVAALPGLIKTSQGMESASADDAAYRRACAAVSARVHHLAATTLSKIGEADLAWIAAERAMQAADEADDPLVLASAARSGTHALLAVGRFDDALELGDVAAKWLVPRMRDGDPAALSLYGMLYLRTAVAAARQQDRSTANELLSHAGRAADQLGVDANHWQTGFGPANVELHRLSAALDLGDISQVIEWAPRITVDHLPVERQVTHLIDFARALSLVAKDDEALSALLTAEQKAPGIVRHSTAVREVVRSMYRRAPATAGKKSSPLLALAERCGAVR</sequence>
<dbReference type="InterPro" id="IPR010982">
    <property type="entry name" value="Lambda_DNA-bd_dom_sf"/>
</dbReference>